<accession>A0A0F9J4B9</accession>
<protein>
    <submittedName>
        <fullName evidence="1">Uncharacterized protein</fullName>
    </submittedName>
</protein>
<reference evidence="1" key="1">
    <citation type="journal article" date="2015" name="Nature">
        <title>Complex archaea that bridge the gap between prokaryotes and eukaryotes.</title>
        <authorList>
            <person name="Spang A."/>
            <person name="Saw J.H."/>
            <person name="Jorgensen S.L."/>
            <person name="Zaremba-Niedzwiedzka K."/>
            <person name="Martijn J."/>
            <person name="Lind A.E."/>
            <person name="van Eijk R."/>
            <person name="Schleper C."/>
            <person name="Guy L."/>
            <person name="Ettema T.J."/>
        </authorList>
    </citation>
    <scope>NUCLEOTIDE SEQUENCE</scope>
</reference>
<comment type="caution">
    <text evidence="1">The sequence shown here is derived from an EMBL/GenBank/DDBJ whole genome shotgun (WGS) entry which is preliminary data.</text>
</comment>
<gene>
    <name evidence="1" type="ORF">LCGC14_1868910</name>
</gene>
<evidence type="ECO:0000313" key="1">
    <source>
        <dbReference type="EMBL" id="KKL94027.1"/>
    </source>
</evidence>
<dbReference type="AlphaFoldDB" id="A0A0F9J4B9"/>
<feature type="non-terminal residue" evidence="1">
    <location>
        <position position="1"/>
    </location>
</feature>
<sequence length="72" mass="7913">AVGRCIGEVSRYTSRLRQAVISKDVTAIHLNGEWLTREADFLATASEVLSTLIGGTTRNNITITNHKVEEEV</sequence>
<name>A0A0F9J4B9_9ZZZZ</name>
<organism evidence="1">
    <name type="scientific">marine sediment metagenome</name>
    <dbReference type="NCBI Taxonomy" id="412755"/>
    <lineage>
        <taxon>unclassified sequences</taxon>
        <taxon>metagenomes</taxon>
        <taxon>ecological metagenomes</taxon>
    </lineage>
</organism>
<proteinExistence type="predicted"/>
<dbReference type="EMBL" id="LAZR01019036">
    <property type="protein sequence ID" value="KKL94027.1"/>
    <property type="molecule type" value="Genomic_DNA"/>
</dbReference>